<evidence type="ECO:0000313" key="2">
    <source>
        <dbReference type="Proteomes" id="UP000821845"/>
    </source>
</evidence>
<protein>
    <submittedName>
        <fullName evidence="1">Uncharacterized protein</fullName>
    </submittedName>
</protein>
<keyword evidence="2" id="KW-1185">Reference proteome</keyword>
<evidence type="ECO:0000313" key="1">
    <source>
        <dbReference type="EMBL" id="KAH6942310.1"/>
    </source>
</evidence>
<comment type="caution">
    <text evidence="1">The sequence shown here is derived from an EMBL/GenBank/DDBJ whole genome shotgun (WGS) entry which is preliminary data.</text>
</comment>
<organism evidence="1 2">
    <name type="scientific">Hyalomma asiaticum</name>
    <name type="common">Tick</name>
    <dbReference type="NCBI Taxonomy" id="266040"/>
    <lineage>
        <taxon>Eukaryota</taxon>
        <taxon>Metazoa</taxon>
        <taxon>Ecdysozoa</taxon>
        <taxon>Arthropoda</taxon>
        <taxon>Chelicerata</taxon>
        <taxon>Arachnida</taxon>
        <taxon>Acari</taxon>
        <taxon>Parasitiformes</taxon>
        <taxon>Ixodida</taxon>
        <taxon>Ixodoidea</taxon>
        <taxon>Ixodidae</taxon>
        <taxon>Hyalomminae</taxon>
        <taxon>Hyalomma</taxon>
    </lineage>
</organism>
<proteinExistence type="predicted"/>
<name>A0ACB7T5V9_HYAAI</name>
<dbReference type="Proteomes" id="UP000821845">
    <property type="component" value="Chromosome 10"/>
</dbReference>
<sequence>MQLGRGKEEAVVPGRARRPPGGVKRPRTSERPSNGGAHRFRSYYAEDAIPADDTTPGLVVFVVVLLQPRRRFDNRGHGGNHDDIHDSGAKAVDCLRTVLGAVGQSDASRSTRISFPPARALGVPPAAISAGCGCRRPTTTGTLGDDSKPQLDVLEIMSADVQEIHYQSVLGFEQPFVERASKYLLQRALREEVIGPLREAINAEIENPSPEPPTTTEDNTLA</sequence>
<reference evidence="1" key="1">
    <citation type="submission" date="2020-05" db="EMBL/GenBank/DDBJ databases">
        <title>Large-scale comparative analyses of tick genomes elucidate their genetic diversity and vector capacities.</title>
        <authorList>
            <person name="Jia N."/>
            <person name="Wang J."/>
            <person name="Shi W."/>
            <person name="Du L."/>
            <person name="Sun Y."/>
            <person name="Zhan W."/>
            <person name="Jiang J."/>
            <person name="Wang Q."/>
            <person name="Zhang B."/>
            <person name="Ji P."/>
            <person name="Sakyi L.B."/>
            <person name="Cui X."/>
            <person name="Yuan T."/>
            <person name="Jiang B."/>
            <person name="Yang W."/>
            <person name="Lam T.T.-Y."/>
            <person name="Chang Q."/>
            <person name="Ding S."/>
            <person name="Wang X."/>
            <person name="Zhu J."/>
            <person name="Ruan X."/>
            <person name="Zhao L."/>
            <person name="Wei J."/>
            <person name="Que T."/>
            <person name="Du C."/>
            <person name="Cheng J."/>
            <person name="Dai P."/>
            <person name="Han X."/>
            <person name="Huang E."/>
            <person name="Gao Y."/>
            <person name="Liu J."/>
            <person name="Shao H."/>
            <person name="Ye R."/>
            <person name="Li L."/>
            <person name="Wei W."/>
            <person name="Wang X."/>
            <person name="Wang C."/>
            <person name="Yang T."/>
            <person name="Huo Q."/>
            <person name="Li W."/>
            <person name="Guo W."/>
            <person name="Chen H."/>
            <person name="Zhou L."/>
            <person name="Ni X."/>
            <person name="Tian J."/>
            <person name="Zhou Y."/>
            <person name="Sheng Y."/>
            <person name="Liu T."/>
            <person name="Pan Y."/>
            <person name="Xia L."/>
            <person name="Li J."/>
            <person name="Zhao F."/>
            <person name="Cao W."/>
        </authorList>
    </citation>
    <scope>NUCLEOTIDE SEQUENCE</scope>
    <source>
        <strain evidence="1">Hyas-2018</strain>
    </source>
</reference>
<accession>A0ACB7T5V9</accession>
<gene>
    <name evidence="1" type="ORF">HPB50_003818</name>
</gene>
<dbReference type="EMBL" id="CM023490">
    <property type="protein sequence ID" value="KAH6942310.1"/>
    <property type="molecule type" value="Genomic_DNA"/>
</dbReference>